<evidence type="ECO:0000313" key="4">
    <source>
        <dbReference type="Proteomes" id="UP001165652"/>
    </source>
</evidence>
<dbReference type="InterPro" id="IPR041698">
    <property type="entry name" value="Methyltransf_25"/>
</dbReference>
<organism evidence="3 4">
    <name type="scientific">Rhodoplanes tepidamans</name>
    <name type="common">Rhodoplanes cryptolactis</name>
    <dbReference type="NCBI Taxonomy" id="200616"/>
    <lineage>
        <taxon>Bacteria</taxon>
        <taxon>Pseudomonadati</taxon>
        <taxon>Pseudomonadota</taxon>
        <taxon>Alphaproteobacteria</taxon>
        <taxon>Hyphomicrobiales</taxon>
        <taxon>Nitrobacteraceae</taxon>
        <taxon>Rhodoplanes</taxon>
    </lineage>
</organism>
<dbReference type="Gene3D" id="3.40.50.150">
    <property type="entry name" value="Vaccinia Virus protein VP39"/>
    <property type="match status" value="1"/>
</dbReference>
<proteinExistence type="predicted"/>
<dbReference type="InterPro" id="IPR050508">
    <property type="entry name" value="Methyltransf_Superfamily"/>
</dbReference>
<keyword evidence="3" id="KW-0808">Transferase</keyword>
<keyword evidence="4" id="KW-1185">Reference proteome</keyword>
<dbReference type="PANTHER" id="PTHR42912:SF93">
    <property type="entry name" value="N6-ADENOSINE-METHYLTRANSFERASE TMT1A"/>
    <property type="match status" value="1"/>
</dbReference>
<gene>
    <name evidence="3" type="ORF">PQJ73_09580</name>
</gene>
<accession>A0ABT5J953</accession>
<reference evidence="3" key="2">
    <citation type="submission" date="2023-02" db="EMBL/GenBank/DDBJ databases">
        <authorList>
            <person name="Rayyan A."/>
            <person name="Meyer T."/>
            <person name="Kyndt J.A."/>
        </authorList>
    </citation>
    <scope>NUCLEOTIDE SEQUENCE</scope>
    <source>
        <strain evidence="3">DSM 9987</strain>
    </source>
</reference>
<feature type="region of interest" description="Disordered" evidence="1">
    <location>
        <begin position="38"/>
        <end position="66"/>
    </location>
</feature>
<feature type="domain" description="Methyltransferase" evidence="2">
    <location>
        <begin position="200"/>
        <end position="294"/>
    </location>
</feature>
<dbReference type="GO" id="GO:0008168">
    <property type="term" value="F:methyltransferase activity"/>
    <property type="evidence" value="ECO:0007669"/>
    <property type="project" value="UniProtKB-KW"/>
</dbReference>
<reference evidence="3" key="1">
    <citation type="journal article" date="2023" name="Microbiol Resour">
        <title>Genome Sequences of Rhodoplanes serenus and Two Thermotolerant Strains, Rhodoplanes tepidamans and 'Rhodoplanes cryptolactis,' Further Refine the Genus.</title>
        <authorList>
            <person name="Rayyan A.A."/>
            <person name="Kyndt J.A."/>
        </authorList>
    </citation>
    <scope>NUCLEOTIDE SEQUENCE</scope>
    <source>
        <strain evidence="3">DSM 9987</strain>
    </source>
</reference>
<dbReference type="SUPFAM" id="SSF53335">
    <property type="entry name" value="S-adenosyl-L-methionine-dependent methyltransferases"/>
    <property type="match status" value="1"/>
</dbReference>
<dbReference type="PANTHER" id="PTHR42912">
    <property type="entry name" value="METHYLTRANSFERASE"/>
    <property type="match status" value="1"/>
</dbReference>
<sequence>MPDPVTVLGTRVAYAARQLPRLAWFAGHGVVMRRLQAQVRRRAPPRDRGGAPPVAGPSPGPASLPGSRRLYADLARLLRQDLANVEAGIYPVPDDHDGSLPTLLERSRLFFADLPEIHARRERNGVRDVLAEAPRRGRPAYYLQNFHFQSGGWMTEESAERYDTQVEVLFNGTANAMRRQALPPLHEVFAGRDQRRLRLIDIGCGTGRFLDCLKQAWPRLPALGLDLSEAYVRHAQRHLRRWRKVAVAVGNAEAIPAADASVDAVTSVFMMHELPAKVRRVVMAECARVLRPGGRLVLVDSLQRGDDPAYDGLLERFPQNYHEPYYRGYLDEDFSAMAAGCGLVPVRDVNAFVSKVMVFDKAG</sequence>
<dbReference type="Pfam" id="PF13649">
    <property type="entry name" value="Methyltransf_25"/>
    <property type="match status" value="1"/>
</dbReference>
<evidence type="ECO:0000259" key="2">
    <source>
        <dbReference type="Pfam" id="PF13649"/>
    </source>
</evidence>
<dbReference type="Proteomes" id="UP001165652">
    <property type="component" value="Unassembled WGS sequence"/>
</dbReference>
<comment type="caution">
    <text evidence="3">The sequence shown here is derived from an EMBL/GenBank/DDBJ whole genome shotgun (WGS) entry which is preliminary data.</text>
</comment>
<keyword evidence="3" id="KW-0489">Methyltransferase</keyword>
<dbReference type="InterPro" id="IPR029063">
    <property type="entry name" value="SAM-dependent_MTases_sf"/>
</dbReference>
<dbReference type="GO" id="GO:0032259">
    <property type="term" value="P:methylation"/>
    <property type="evidence" value="ECO:0007669"/>
    <property type="project" value="UniProtKB-KW"/>
</dbReference>
<name>A0ABT5J953_RHOTP</name>
<dbReference type="EMBL" id="JAQQLI010000011">
    <property type="protein sequence ID" value="MDC7785931.1"/>
    <property type="molecule type" value="Genomic_DNA"/>
</dbReference>
<dbReference type="CDD" id="cd02440">
    <property type="entry name" value="AdoMet_MTases"/>
    <property type="match status" value="1"/>
</dbReference>
<dbReference type="RefSeq" id="WP_272776774.1">
    <property type="nucleotide sequence ID" value="NZ_JAQQLI010000011.1"/>
</dbReference>
<evidence type="ECO:0000313" key="3">
    <source>
        <dbReference type="EMBL" id="MDC7785931.1"/>
    </source>
</evidence>
<evidence type="ECO:0000256" key="1">
    <source>
        <dbReference type="SAM" id="MobiDB-lite"/>
    </source>
</evidence>
<protein>
    <submittedName>
        <fullName evidence="3">Class I SAM-dependent methyltransferase</fullName>
    </submittedName>
</protein>